<dbReference type="EMBL" id="JALQCX010000016">
    <property type="protein sequence ID" value="MCK9814603.1"/>
    <property type="molecule type" value="Genomic_DNA"/>
</dbReference>
<evidence type="ECO:0000313" key="2">
    <source>
        <dbReference type="Proteomes" id="UP001155163"/>
    </source>
</evidence>
<accession>A0ABT0JFE2</accession>
<keyword evidence="2" id="KW-1185">Reference proteome</keyword>
<reference evidence="1 2" key="1">
    <citation type="journal article" date="2022" name="Int. J. Syst. Evol. Microbiol.">
        <title>Pseudomonas aegrilactucae sp. nov. and Pseudomonas morbosilactucae sp. nov., pathogens causing bacterial rot of lettuce in Japan.</title>
        <authorList>
            <person name="Sawada H."/>
            <person name="Fujikawa T."/>
            <person name="Satou M."/>
        </authorList>
    </citation>
    <scope>NUCLEOTIDE SEQUENCE [LARGE SCALE GENOMIC DNA]</scope>
    <source>
        <strain evidence="1 2">MAFF 302046</strain>
    </source>
</reference>
<gene>
    <name evidence="1" type="ORF">M1B35_10820</name>
</gene>
<protein>
    <recommendedName>
        <fullName evidence="3">DUF2790 domain-containing protein</fullName>
    </recommendedName>
</protein>
<sequence length="102" mass="11559">MDTTKIDPVGWNAWLRKLVNRKKVGMQFLMNAVVCASMAVGAPCHTENPKADTQYPTREACEDMVYADNNEVFQLKAEKLDGDGKPMKVWTYYCRAVTDQPL</sequence>
<evidence type="ECO:0000313" key="1">
    <source>
        <dbReference type="EMBL" id="MCK9814603.1"/>
    </source>
</evidence>
<proteinExistence type="predicted"/>
<comment type="caution">
    <text evidence="1">The sequence shown here is derived from an EMBL/GenBank/DDBJ whole genome shotgun (WGS) entry which is preliminary data.</text>
</comment>
<reference evidence="1 2" key="2">
    <citation type="journal article" date="2023" name="Plant Pathol.">
        <title>Dismantling and reorganizing Pseudomonas marginalis sensu#lato.</title>
        <authorList>
            <person name="Sawada H."/>
            <person name="Fujikawa T."/>
            <person name="Satou M."/>
        </authorList>
    </citation>
    <scope>NUCLEOTIDE SEQUENCE [LARGE SCALE GENOMIC DNA]</scope>
    <source>
        <strain evidence="1 2">MAFF 302046</strain>
    </source>
</reference>
<name>A0ABT0JFE2_9PSED</name>
<evidence type="ECO:0008006" key="3">
    <source>
        <dbReference type="Google" id="ProtNLM"/>
    </source>
</evidence>
<dbReference type="Proteomes" id="UP001155163">
    <property type="component" value="Unassembled WGS sequence"/>
</dbReference>
<dbReference type="RefSeq" id="WP_268261924.1">
    <property type="nucleotide sequence ID" value="NZ_JALQCX010000016.1"/>
</dbReference>
<organism evidence="1 2">
    <name type="scientific">Pseudomonas morbosilactucae</name>
    <dbReference type="NCBI Taxonomy" id="2938197"/>
    <lineage>
        <taxon>Bacteria</taxon>
        <taxon>Pseudomonadati</taxon>
        <taxon>Pseudomonadota</taxon>
        <taxon>Gammaproteobacteria</taxon>
        <taxon>Pseudomonadales</taxon>
        <taxon>Pseudomonadaceae</taxon>
        <taxon>Pseudomonas</taxon>
    </lineage>
</organism>